<accession>A0ABR4C899</accession>
<dbReference type="Pfam" id="PF06985">
    <property type="entry name" value="HET"/>
    <property type="match status" value="1"/>
</dbReference>
<feature type="region of interest" description="Disordered" evidence="1">
    <location>
        <begin position="694"/>
        <end position="714"/>
    </location>
</feature>
<dbReference type="PANTHER" id="PTHR24148:SF64">
    <property type="entry name" value="HETEROKARYON INCOMPATIBILITY DOMAIN-CONTAINING PROTEIN"/>
    <property type="match status" value="1"/>
</dbReference>
<evidence type="ECO:0000256" key="1">
    <source>
        <dbReference type="SAM" id="MobiDB-lite"/>
    </source>
</evidence>
<protein>
    <recommendedName>
        <fullName evidence="2">Heterokaryon incompatibility domain-containing protein</fullName>
    </recommendedName>
</protein>
<evidence type="ECO:0000313" key="4">
    <source>
        <dbReference type="Proteomes" id="UP001595075"/>
    </source>
</evidence>
<keyword evidence="4" id="KW-1185">Reference proteome</keyword>
<evidence type="ECO:0000259" key="2">
    <source>
        <dbReference type="Pfam" id="PF06985"/>
    </source>
</evidence>
<evidence type="ECO:0000313" key="3">
    <source>
        <dbReference type="EMBL" id="KAL2066146.1"/>
    </source>
</evidence>
<dbReference type="PANTHER" id="PTHR24148">
    <property type="entry name" value="ANKYRIN REPEAT DOMAIN-CONTAINING PROTEIN 39 HOMOLOG-RELATED"/>
    <property type="match status" value="1"/>
</dbReference>
<organism evidence="3 4">
    <name type="scientific">Oculimacula yallundae</name>
    <dbReference type="NCBI Taxonomy" id="86028"/>
    <lineage>
        <taxon>Eukaryota</taxon>
        <taxon>Fungi</taxon>
        <taxon>Dikarya</taxon>
        <taxon>Ascomycota</taxon>
        <taxon>Pezizomycotina</taxon>
        <taxon>Leotiomycetes</taxon>
        <taxon>Helotiales</taxon>
        <taxon>Ploettnerulaceae</taxon>
        <taxon>Oculimacula</taxon>
    </lineage>
</organism>
<feature type="domain" description="Heterokaryon incompatibility" evidence="2">
    <location>
        <begin position="66"/>
        <end position="223"/>
    </location>
</feature>
<comment type="caution">
    <text evidence="3">The sequence shown here is derived from an EMBL/GenBank/DDBJ whole genome shotgun (WGS) entry which is preliminary data.</text>
</comment>
<feature type="compositionally biased region" description="Polar residues" evidence="1">
    <location>
        <begin position="694"/>
        <end position="708"/>
    </location>
</feature>
<dbReference type="InterPro" id="IPR010730">
    <property type="entry name" value="HET"/>
</dbReference>
<gene>
    <name evidence="3" type="ORF">VTL71DRAFT_2217</name>
</gene>
<reference evidence="3 4" key="1">
    <citation type="journal article" date="2024" name="Commun. Biol.">
        <title>Comparative genomic analysis of thermophilic fungi reveals convergent evolutionary adaptations and gene losses.</title>
        <authorList>
            <person name="Steindorff A.S."/>
            <person name="Aguilar-Pontes M.V."/>
            <person name="Robinson A.J."/>
            <person name="Andreopoulos B."/>
            <person name="LaButti K."/>
            <person name="Kuo A."/>
            <person name="Mondo S."/>
            <person name="Riley R."/>
            <person name="Otillar R."/>
            <person name="Haridas S."/>
            <person name="Lipzen A."/>
            <person name="Grimwood J."/>
            <person name="Schmutz J."/>
            <person name="Clum A."/>
            <person name="Reid I.D."/>
            <person name="Moisan M.C."/>
            <person name="Butler G."/>
            <person name="Nguyen T.T.M."/>
            <person name="Dewar K."/>
            <person name="Conant G."/>
            <person name="Drula E."/>
            <person name="Henrissat B."/>
            <person name="Hansel C."/>
            <person name="Singer S."/>
            <person name="Hutchinson M.I."/>
            <person name="de Vries R.P."/>
            <person name="Natvig D.O."/>
            <person name="Powell A.J."/>
            <person name="Tsang A."/>
            <person name="Grigoriev I.V."/>
        </authorList>
    </citation>
    <scope>NUCLEOTIDE SEQUENCE [LARGE SCALE GENOMIC DNA]</scope>
    <source>
        <strain evidence="3 4">CBS 494.80</strain>
    </source>
</reference>
<proteinExistence type="predicted"/>
<dbReference type="InterPro" id="IPR052895">
    <property type="entry name" value="HetReg/Transcr_Mod"/>
</dbReference>
<name>A0ABR4C899_9HELO</name>
<dbReference type="Proteomes" id="UP001595075">
    <property type="component" value="Unassembled WGS sequence"/>
</dbReference>
<dbReference type="EMBL" id="JAZHXI010000011">
    <property type="protein sequence ID" value="KAL2066146.1"/>
    <property type="molecule type" value="Genomic_DNA"/>
</dbReference>
<sequence length="863" mass="96887">MSLSSRYTDSDNLSSNATEYPYVYTGIESKAGTVRILTLLPGQQDEDIRCRLDDAILSKSSKNLTYEALSYTWGSPEDPKRIWVDDKYLFVTRNLADALLHLRLDDNPRILWIDAICVNQQDLKERGAQVPRMCEIYSLATRVVVWLGPETKNCHLALDVLETISSKFETDRDAPGAMVKPILPEDACWADKTWQWPFDQPSLDALASLLFREWFERLWIWQEIRLANKAAANIILVGHHTILWRTFDSAITCLYERGLSGGKTFGSKAAEDRARLIFRILPIAALGGLIQMSTLSSQSKCTDPRDRIYAFLNIVDDHITIKPDYEKTTAEVYQEVTLERMRQIRSLALLRECNFGSNLDGIATWVPDYSLPAELRPVKVVNPDAAADSEPEAKYCGDGVLRCQGVRAKVIDSILDVDMSTYSAEDSVQRLKEVLDRNAESTPYVGGGNMLQAYCHSLFAGEFTEKFYPPPPYLRTVPECENMLRDILAGSESQMADKFVEEASGILKRLCDHTRGRVLVTTTDGFIGLAPKFTRKGDIACAVLGCKGLLIIRPYVELGPIDDIAQPTDDEDTTSSGRLHRYFSTALRPQDSCDQVFHYYGSVPRSVLETVGLPVCAEDMTREEVAIARRYRAQSLDLLQQGNDTIAPISAESSTLVISDMEAKPIDYWLRGSKFQDAEIARLMQNDKNANIISDSAVSNNGTQSQQPVGKEDQDMDKVGLRASRPTVHQVVGECYIHKLMYGELFLGSLPVGWAKVNKFDAGTLSYWTSYYNPETQQYQTGDPRLGPLPAVWYIKSHSEETAWDFVTNAEEEERQAKLVEEARASADSGKISEALLQHSVDPRRMPDAFKARGLKLERIHLV</sequence>